<dbReference type="EMBL" id="ATMH01007250">
    <property type="protein sequence ID" value="EPY24297.1"/>
    <property type="molecule type" value="Genomic_DNA"/>
</dbReference>
<sequence>MEPFYLKPTYREQYFGPTKRMHCERFRDNYGTLNIFASGNGIREGTGVQDQLPSRPLSRRDTNVESTETHDFPRRCTRPVAQTARRDPVEGIRIWHDNKASQQHVQVVNIKPEYKDPLRMDPVRPLVRREPERTATSEVRGALAYAFTQQQMRGSVLEVPLGKPTPASRRSISYTRQERLCQAVRDHVQQRARGIANFYVQLGRDLVGSVTASTPRPKLQPWSLDEEPARPQLTLRRCLDQLVSLTSLPLTLLEFADLMWDMEDYKDIDDEDALEGLLSDLPVPFKDFADAFGANSNNTKLAVMKI</sequence>
<name>S9U0L2_9TRYP</name>
<reference evidence="2 3" key="1">
    <citation type="journal article" date="2013" name="PLoS ONE">
        <title>Predicting the Proteins of Angomonas deanei, Strigomonas culicis and Their Respective Endosymbionts Reveals New Aspects of the Trypanosomatidae Family.</title>
        <authorList>
            <person name="Motta M.C."/>
            <person name="Martins A.C."/>
            <person name="de Souza S.S."/>
            <person name="Catta-Preta C.M."/>
            <person name="Silva R."/>
            <person name="Klein C.C."/>
            <person name="de Almeida L.G."/>
            <person name="de Lima Cunha O."/>
            <person name="Ciapina L.P."/>
            <person name="Brocchi M."/>
            <person name="Colabardini A.C."/>
            <person name="de Araujo Lima B."/>
            <person name="Machado C.R."/>
            <person name="de Almeida Soares C.M."/>
            <person name="Probst C.M."/>
            <person name="de Menezes C.B."/>
            <person name="Thompson C.E."/>
            <person name="Bartholomeu D.C."/>
            <person name="Gradia D.F."/>
            <person name="Pavoni D.P."/>
            <person name="Grisard E.C."/>
            <person name="Fantinatti-Garboggini F."/>
            <person name="Marchini F.K."/>
            <person name="Rodrigues-Luiz G.F."/>
            <person name="Wagner G."/>
            <person name="Goldman G.H."/>
            <person name="Fietto J.L."/>
            <person name="Elias M.C."/>
            <person name="Goldman M.H."/>
            <person name="Sagot M.F."/>
            <person name="Pereira M."/>
            <person name="Stoco P.H."/>
            <person name="de Mendonca-Neto R.P."/>
            <person name="Teixeira S.M."/>
            <person name="Maciel T.E."/>
            <person name="de Oliveira Mendes T.A."/>
            <person name="Urmenyi T.P."/>
            <person name="de Souza W."/>
            <person name="Schenkman S."/>
            <person name="de Vasconcelos A.T."/>
        </authorList>
    </citation>
    <scope>NUCLEOTIDE SEQUENCE [LARGE SCALE GENOMIC DNA]</scope>
</reference>
<evidence type="ECO:0000313" key="2">
    <source>
        <dbReference type="EMBL" id="EPY24297.1"/>
    </source>
</evidence>
<keyword evidence="3" id="KW-1185">Reference proteome</keyword>
<feature type="region of interest" description="Disordered" evidence="1">
    <location>
        <begin position="42"/>
        <end position="73"/>
    </location>
</feature>
<evidence type="ECO:0000313" key="3">
    <source>
        <dbReference type="Proteomes" id="UP000015354"/>
    </source>
</evidence>
<proteinExistence type="predicted"/>
<protein>
    <submittedName>
        <fullName evidence="2">Uncharacterized protein</fullName>
    </submittedName>
</protein>
<accession>S9U0L2</accession>
<dbReference type="AlphaFoldDB" id="S9U0L2"/>
<organism evidence="2 3">
    <name type="scientific">Strigomonas culicis</name>
    <dbReference type="NCBI Taxonomy" id="28005"/>
    <lineage>
        <taxon>Eukaryota</taxon>
        <taxon>Discoba</taxon>
        <taxon>Euglenozoa</taxon>
        <taxon>Kinetoplastea</taxon>
        <taxon>Metakinetoplastina</taxon>
        <taxon>Trypanosomatida</taxon>
        <taxon>Trypanosomatidae</taxon>
        <taxon>Strigomonadinae</taxon>
        <taxon>Strigomonas</taxon>
    </lineage>
</organism>
<evidence type="ECO:0000256" key="1">
    <source>
        <dbReference type="SAM" id="MobiDB-lite"/>
    </source>
</evidence>
<gene>
    <name evidence="2" type="ORF">STCU_07250</name>
</gene>
<comment type="caution">
    <text evidence="2">The sequence shown here is derived from an EMBL/GenBank/DDBJ whole genome shotgun (WGS) entry which is preliminary data.</text>
</comment>
<dbReference type="Proteomes" id="UP000015354">
    <property type="component" value="Unassembled WGS sequence"/>
</dbReference>
<dbReference type="OrthoDB" id="271385at2759"/>
<feature type="compositionally biased region" description="Basic and acidic residues" evidence="1">
    <location>
        <begin position="58"/>
        <end position="73"/>
    </location>
</feature>